<sequence>MARTQKTRKLSRSDFLKLSGAGLTGAALFGVAGCGGGGTISGGGGGSGGSTFVFGRGADSISLDPIHATDGESFRATRQIFDTLLDFAPESFDMIPALATEVPKAQDGGLSYTLKLRKGVKFHDGTDFNAEAVRFNFDRWRDTKNEYHKGGGGQSSDFAYYLAQFGGFDDDSVIESVDVIDDYTVKFSLKEPQGPFTRNLTMSPFGIASPAAIKKNVDDFWQEPVGTGPYTFSKWERNSQIRVEANKDWWGTDLPASQGYGGPHLKEVIIRSIPDNTQRVAALTGNQLNGADGLVPDDVPTVKQQEGFALEFRPPNTVGYLAMNNEKEPFDDPKVRQAFNYAIDMPKLVEAVLGETGEVASNYMPPLIPFFNNSIEPYPYDPDKAKQLLAEAGVENLETELWYMPIPRPYMPDAKSVAQIMQQDLKDVGVNAKLVTYEWGTYLDKTGKGDHTMCLLGWTGDNGDADNFLNVLLNSASATPSAASNVAYYKNPEVDKLLEKAQTTVNESARQDAYYRAQEIMHEDAPWVPIAYVKPPIGLQDAVKNFDPNPTSSESFNPVTLSGGK</sequence>
<proteinExistence type="inferred from homology"/>
<evidence type="ECO:0000256" key="1">
    <source>
        <dbReference type="ARBA" id="ARBA00005695"/>
    </source>
</evidence>
<feature type="domain" description="Solute-binding protein family 5" evidence="5">
    <location>
        <begin position="94"/>
        <end position="477"/>
    </location>
</feature>
<dbReference type="InterPro" id="IPR039424">
    <property type="entry name" value="SBP_5"/>
</dbReference>
<dbReference type="CDD" id="cd08493">
    <property type="entry name" value="PBP2_DppA_like"/>
    <property type="match status" value="1"/>
</dbReference>
<dbReference type="PANTHER" id="PTHR30290">
    <property type="entry name" value="PERIPLASMIC BINDING COMPONENT OF ABC TRANSPORTER"/>
    <property type="match status" value="1"/>
</dbReference>
<dbReference type="Gene3D" id="3.40.190.10">
    <property type="entry name" value="Periplasmic binding protein-like II"/>
    <property type="match status" value="1"/>
</dbReference>
<dbReference type="InterPro" id="IPR030678">
    <property type="entry name" value="Peptide/Ni-bd"/>
</dbReference>
<dbReference type="PROSITE" id="PS51257">
    <property type="entry name" value="PROKAR_LIPOPROTEIN"/>
    <property type="match status" value="1"/>
</dbReference>
<dbReference type="PIRSF" id="PIRSF002741">
    <property type="entry name" value="MppA"/>
    <property type="match status" value="1"/>
</dbReference>
<reference evidence="6" key="1">
    <citation type="submission" date="2020-02" db="EMBL/GenBank/DDBJ databases">
        <authorList>
            <person name="Meier V. D."/>
        </authorList>
    </citation>
    <scope>NUCLEOTIDE SEQUENCE</scope>
    <source>
        <strain evidence="6">AVDCRST_MAG58</strain>
    </source>
</reference>
<dbReference type="GO" id="GO:0015833">
    <property type="term" value="P:peptide transport"/>
    <property type="evidence" value="ECO:0007669"/>
    <property type="project" value="TreeGrafter"/>
</dbReference>
<keyword evidence="3" id="KW-0732">Signal</keyword>
<keyword evidence="2" id="KW-0813">Transport</keyword>
<comment type="similarity">
    <text evidence="1">Belongs to the bacterial solute-binding protein 5 family.</text>
</comment>
<evidence type="ECO:0000256" key="2">
    <source>
        <dbReference type="ARBA" id="ARBA00022448"/>
    </source>
</evidence>
<dbReference type="Gene3D" id="3.90.76.10">
    <property type="entry name" value="Dipeptide-binding Protein, Domain 1"/>
    <property type="match status" value="1"/>
</dbReference>
<name>A0A6J4RD75_9ACTN</name>
<dbReference type="InterPro" id="IPR000914">
    <property type="entry name" value="SBP_5_dom"/>
</dbReference>
<accession>A0A6J4RD75</accession>
<evidence type="ECO:0000256" key="4">
    <source>
        <dbReference type="SAM" id="MobiDB-lite"/>
    </source>
</evidence>
<evidence type="ECO:0000259" key="5">
    <source>
        <dbReference type="Pfam" id="PF00496"/>
    </source>
</evidence>
<evidence type="ECO:0000256" key="3">
    <source>
        <dbReference type="ARBA" id="ARBA00022729"/>
    </source>
</evidence>
<dbReference type="Gene3D" id="3.10.105.10">
    <property type="entry name" value="Dipeptide-binding Protein, Domain 3"/>
    <property type="match status" value="1"/>
</dbReference>
<dbReference type="GO" id="GO:1904680">
    <property type="term" value="F:peptide transmembrane transporter activity"/>
    <property type="evidence" value="ECO:0007669"/>
    <property type="project" value="TreeGrafter"/>
</dbReference>
<dbReference type="SUPFAM" id="SSF53850">
    <property type="entry name" value="Periplasmic binding protein-like II"/>
    <property type="match status" value="1"/>
</dbReference>
<dbReference type="EMBL" id="CADCVF010000066">
    <property type="protein sequence ID" value="CAA9464400.1"/>
    <property type="molecule type" value="Genomic_DNA"/>
</dbReference>
<dbReference type="GO" id="GO:0043190">
    <property type="term" value="C:ATP-binding cassette (ABC) transporter complex"/>
    <property type="evidence" value="ECO:0007669"/>
    <property type="project" value="InterPro"/>
</dbReference>
<feature type="compositionally biased region" description="Polar residues" evidence="4">
    <location>
        <begin position="548"/>
        <end position="565"/>
    </location>
</feature>
<protein>
    <submittedName>
        <fullName evidence="6">Dipeptide-binding ABC transporter, periplasmic substrate-binding component</fullName>
    </submittedName>
</protein>
<dbReference type="AlphaFoldDB" id="A0A6J4RD75"/>
<feature type="region of interest" description="Disordered" evidence="4">
    <location>
        <begin position="546"/>
        <end position="565"/>
    </location>
</feature>
<dbReference type="GO" id="GO:0042597">
    <property type="term" value="C:periplasmic space"/>
    <property type="evidence" value="ECO:0007669"/>
    <property type="project" value="UniProtKB-ARBA"/>
</dbReference>
<dbReference type="PANTHER" id="PTHR30290:SF9">
    <property type="entry name" value="OLIGOPEPTIDE-BINDING PROTEIN APPA"/>
    <property type="match status" value="1"/>
</dbReference>
<dbReference type="Pfam" id="PF00496">
    <property type="entry name" value="SBP_bac_5"/>
    <property type="match status" value="1"/>
</dbReference>
<evidence type="ECO:0000313" key="6">
    <source>
        <dbReference type="EMBL" id="CAA9464400.1"/>
    </source>
</evidence>
<gene>
    <name evidence="6" type="ORF">AVDCRST_MAG58-3086</name>
</gene>
<organism evidence="6">
    <name type="scientific">uncultured Rubrobacteraceae bacterium</name>
    <dbReference type="NCBI Taxonomy" id="349277"/>
    <lineage>
        <taxon>Bacteria</taxon>
        <taxon>Bacillati</taxon>
        <taxon>Actinomycetota</taxon>
        <taxon>Rubrobacteria</taxon>
        <taxon>Rubrobacterales</taxon>
        <taxon>Rubrobacteraceae</taxon>
        <taxon>environmental samples</taxon>
    </lineage>
</organism>